<protein>
    <submittedName>
        <fullName evidence="19">Reticulon-4 receptor-like 1</fullName>
    </submittedName>
</protein>
<keyword evidence="17" id="KW-0812">Transmembrane</keyword>
<feature type="compositionally biased region" description="Polar residues" evidence="16">
    <location>
        <begin position="569"/>
        <end position="581"/>
    </location>
</feature>
<dbReference type="Gene3D" id="3.80.10.10">
    <property type="entry name" value="Ribonuclease Inhibitor"/>
    <property type="match status" value="1"/>
</dbReference>
<evidence type="ECO:0000256" key="7">
    <source>
        <dbReference type="ARBA" id="ARBA00022614"/>
    </source>
</evidence>
<comment type="similarity">
    <text evidence="15">Belongs to the Nogo receptor family.</text>
</comment>
<dbReference type="KEGG" id="snh:120028393"/>
<dbReference type="GO" id="GO:0042995">
    <property type="term" value="C:cell projection"/>
    <property type="evidence" value="ECO:0007669"/>
    <property type="project" value="UniProtKB-SubCell"/>
</dbReference>
<evidence type="ECO:0000256" key="8">
    <source>
        <dbReference type="ARBA" id="ARBA00022729"/>
    </source>
</evidence>
<dbReference type="FunFam" id="3.80.10.10:FF:000018">
    <property type="entry name" value="Reticulon 4 receptor"/>
    <property type="match status" value="1"/>
</dbReference>
<dbReference type="GO" id="GO:0098552">
    <property type="term" value="C:side of membrane"/>
    <property type="evidence" value="ECO:0007669"/>
    <property type="project" value="UniProtKB-KW"/>
</dbReference>
<evidence type="ECO:0000256" key="12">
    <source>
        <dbReference type="ARBA" id="ARBA00023180"/>
    </source>
</evidence>
<evidence type="ECO:0000256" key="10">
    <source>
        <dbReference type="ARBA" id="ARBA00023136"/>
    </source>
</evidence>
<dbReference type="GO" id="GO:0043204">
    <property type="term" value="C:perikaryon"/>
    <property type="evidence" value="ECO:0007669"/>
    <property type="project" value="UniProtKB-SubCell"/>
</dbReference>
<evidence type="ECO:0000256" key="5">
    <source>
        <dbReference type="ARBA" id="ARBA00004635"/>
    </source>
</evidence>
<evidence type="ECO:0000256" key="3">
    <source>
        <dbReference type="ARBA" id="ARBA00004316"/>
    </source>
</evidence>
<keyword evidence="10 17" id="KW-0472">Membrane</keyword>
<keyword evidence="8" id="KW-0732">Signal</keyword>
<feature type="compositionally biased region" description="Basic residues" evidence="16">
    <location>
        <begin position="648"/>
        <end position="662"/>
    </location>
</feature>
<evidence type="ECO:0000256" key="4">
    <source>
        <dbReference type="ARBA" id="ARBA00004484"/>
    </source>
</evidence>
<keyword evidence="7" id="KW-0433">Leucine-rich repeat</keyword>
<feature type="transmembrane region" description="Helical" evidence="17">
    <location>
        <begin position="731"/>
        <end position="750"/>
    </location>
</feature>
<evidence type="ECO:0000256" key="16">
    <source>
        <dbReference type="SAM" id="MobiDB-lite"/>
    </source>
</evidence>
<dbReference type="Pfam" id="PF13855">
    <property type="entry name" value="LRR_8"/>
    <property type="match status" value="2"/>
</dbReference>
<keyword evidence="6" id="KW-1003">Cell membrane</keyword>
<dbReference type="GO" id="GO:0005886">
    <property type="term" value="C:plasma membrane"/>
    <property type="evidence" value="ECO:0007669"/>
    <property type="project" value="UniProtKB-SubCell"/>
</dbReference>
<evidence type="ECO:0000256" key="11">
    <source>
        <dbReference type="ARBA" id="ARBA00023170"/>
    </source>
</evidence>
<dbReference type="InterPro" id="IPR001611">
    <property type="entry name" value="Leu-rich_rpt"/>
</dbReference>
<evidence type="ECO:0000256" key="13">
    <source>
        <dbReference type="ARBA" id="ARBA00023273"/>
    </source>
</evidence>
<keyword evidence="12" id="KW-0325">Glycoprotein</keyword>
<gene>
    <name evidence="19" type="primary">LOC120028393</name>
</gene>
<comment type="subcellular location">
    <subcellularLocation>
        <location evidence="1">Cell membrane</location>
    </subcellularLocation>
    <subcellularLocation>
        <location evidence="3">Cell projection</location>
    </subcellularLocation>
    <subcellularLocation>
        <location evidence="2">Membrane raft</location>
    </subcellularLocation>
    <subcellularLocation>
        <location evidence="5">Membrane</location>
        <topology evidence="5">Lipid-anchor</topology>
    </subcellularLocation>
    <subcellularLocation>
        <location evidence="4">Perikaryon</location>
    </subcellularLocation>
</comment>
<dbReference type="InterPro" id="IPR003591">
    <property type="entry name" value="Leu-rich_rpt_typical-subtyp"/>
</dbReference>
<dbReference type="SUPFAM" id="SSF52058">
    <property type="entry name" value="L domain-like"/>
    <property type="match status" value="1"/>
</dbReference>
<keyword evidence="18" id="KW-1185">Reference proteome</keyword>
<feature type="region of interest" description="Disordered" evidence="16">
    <location>
        <begin position="565"/>
        <end position="667"/>
    </location>
</feature>
<evidence type="ECO:0000256" key="9">
    <source>
        <dbReference type="ARBA" id="ARBA00022737"/>
    </source>
</evidence>
<evidence type="ECO:0000256" key="1">
    <source>
        <dbReference type="ARBA" id="ARBA00004236"/>
    </source>
</evidence>
<proteinExistence type="inferred from homology"/>
<dbReference type="AlphaFoldDB" id="A0A8U0PRJ9"/>
<evidence type="ECO:0000256" key="17">
    <source>
        <dbReference type="SAM" id="Phobius"/>
    </source>
</evidence>
<dbReference type="GeneID" id="120028393"/>
<dbReference type="InterPro" id="IPR050541">
    <property type="entry name" value="LRR_TM_domain-containing"/>
</dbReference>
<feature type="compositionally biased region" description="Basic and acidic residues" evidence="16">
    <location>
        <begin position="682"/>
        <end position="694"/>
    </location>
</feature>
<keyword evidence="14" id="KW-0449">Lipoprotein</keyword>
<dbReference type="InterPro" id="IPR032675">
    <property type="entry name" value="LRR_dom_sf"/>
</dbReference>
<evidence type="ECO:0000256" key="14">
    <source>
        <dbReference type="ARBA" id="ARBA00023288"/>
    </source>
</evidence>
<evidence type="ECO:0000256" key="15">
    <source>
        <dbReference type="ARBA" id="ARBA00038236"/>
    </source>
</evidence>
<reference evidence="19" key="1">
    <citation type="submission" date="2025-08" db="UniProtKB">
        <authorList>
            <consortium name="RefSeq"/>
        </authorList>
    </citation>
    <scope>IDENTIFICATION</scope>
    <source>
        <tissue evidence="19">White muscle</tissue>
    </source>
</reference>
<keyword evidence="9" id="KW-0677">Repeat</keyword>
<keyword evidence="17" id="KW-1133">Transmembrane helix</keyword>
<accession>A0A8U0PRJ9</accession>
<feature type="region of interest" description="Disordered" evidence="16">
    <location>
        <begin position="178"/>
        <end position="199"/>
    </location>
</feature>
<feature type="compositionally biased region" description="Pro residues" evidence="16">
    <location>
        <begin position="614"/>
        <end position="627"/>
    </location>
</feature>
<feature type="region of interest" description="Disordered" evidence="16">
    <location>
        <begin position="682"/>
        <end position="718"/>
    </location>
</feature>
<evidence type="ECO:0000256" key="6">
    <source>
        <dbReference type="ARBA" id="ARBA00022475"/>
    </source>
</evidence>
<dbReference type="PANTHER" id="PTHR24369:SF196">
    <property type="entry name" value="RETICULON 4 RECEPTOR LIKE 1"/>
    <property type="match status" value="1"/>
</dbReference>
<dbReference type="GO" id="GO:0045121">
    <property type="term" value="C:membrane raft"/>
    <property type="evidence" value="ECO:0007669"/>
    <property type="project" value="UniProtKB-SubCell"/>
</dbReference>
<sequence>MHTEKWIDKAWRKMHTEKWIDKAWRKMHTDKWIDKAWRKMHTKKWIDKAWRKMHTEKWIDKAWRKMHTEKWIDKAWRKMHTEKWIDKAWRKMHTEKWIDKAWGKMHTEKWIDKAWRKMHTEKWIDKAWRKMHTEKWIDKAWRKMHTEKWIDKAWRKMHTEKWIDKAWRKMHNGISSSAEETSVVGTSSSAEETSQSQVPPVQLRRPLSRRYLQFSRGDLSVAVQQRRPLCRRYLQFSRGDLSVVGISSSAEETSQSQLCPLIHVPLSVLSPGCGLEFLLVLCGLELSWSCPHHCICYTAPSTVSCQAHNFLSIPEGIPPHSERIFLQNNKIHRLLQGHFSPTTVTLWIYSNNITYIEPSTFHGFAQLEELDLGDNRHLRSLAADTFHGLSRLHALHLYRCGLSALPSNIFQGLRNLQYLYLQDNHLEFLQHDIFVDLHNLSHLFLHGNRLWSLHQNTFRGLGALDRLLLHHNQLQWVDRLAFHDLRRLTTLYLFNNSLTELSGDCLALLPALEYLRLNDNPWECDCKALSLWDWLKRFRGSTSSVGCQAPAELAGKDLKQLRKEDFPNCSGSESLHQSKTWAGTDKVSLKKEPDPVPPPHSHPHRPHHNEAPHYPSPPSPLPHPPPSISGEAPGSEGQPGVAPPQKPGRARNCTRQRVRGGKGKGQNEVHTLKEMADKEYSLPDFEGGKYDHTSPDGTITRRKHKCPPRTTVRPPSGVQQATNRAMFSQPLVHLSTILGALLPVTIVHILR</sequence>
<keyword evidence="11" id="KW-0675">Receptor</keyword>
<evidence type="ECO:0000313" key="18">
    <source>
        <dbReference type="Proteomes" id="UP000808372"/>
    </source>
</evidence>
<evidence type="ECO:0000313" key="19">
    <source>
        <dbReference type="RefSeq" id="XP_038829555.1"/>
    </source>
</evidence>
<dbReference type="SMART" id="SM00369">
    <property type="entry name" value="LRR_TYP"/>
    <property type="match status" value="6"/>
</dbReference>
<evidence type="ECO:0000256" key="2">
    <source>
        <dbReference type="ARBA" id="ARBA00004285"/>
    </source>
</evidence>
<dbReference type="PANTHER" id="PTHR24369">
    <property type="entry name" value="ANTIGEN BSP, PUTATIVE-RELATED"/>
    <property type="match status" value="1"/>
</dbReference>
<feature type="compositionally biased region" description="Low complexity" evidence="16">
    <location>
        <begin position="186"/>
        <end position="197"/>
    </location>
</feature>
<dbReference type="RefSeq" id="XP_038829555.1">
    <property type="nucleotide sequence ID" value="XM_038973627.1"/>
</dbReference>
<dbReference type="Proteomes" id="UP000808372">
    <property type="component" value="Chromosome 34"/>
</dbReference>
<name>A0A8U0PRJ9_SALNM</name>
<organism evidence="18 19">
    <name type="scientific">Salvelinus namaycush</name>
    <name type="common">Lake trout</name>
    <name type="synonym">Salmo namaycush</name>
    <dbReference type="NCBI Taxonomy" id="8040"/>
    <lineage>
        <taxon>Eukaryota</taxon>
        <taxon>Metazoa</taxon>
        <taxon>Chordata</taxon>
        <taxon>Craniata</taxon>
        <taxon>Vertebrata</taxon>
        <taxon>Euteleostomi</taxon>
        <taxon>Actinopterygii</taxon>
        <taxon>Neopterygii</taxon>
        <taxon>Teleostei</taxon>
        <taxon>Protacanthopterygii</taxon>
        <taxon>Salmoniformes</taxon>
        <taxon>Salmonidae</taxon>
        <taxon>Salmoninae</taxon>
        <taxon>Salvelinus</taxon>
    </lineage>
</organism>
<keyword evidence="13" id="KW-0966">Cell projection</keyword>